<reference evidence="1" key="1">
    <citation type="submission" date="2018-07" db="EMBL/GenBank/DDBJ databases">
        <authorList>
            <person name="Ashton P.M."/>
            <person name="Dallman T."/>
            <person name="Nair S."/>
            <person name="De Pinna E."/>
            <person name="Peters T."/>
            <person name="Grant K."/>
        </authorList>
    </citation>
    <scope>NUCLEOTIDE SEQUENCE [LARGE SCALE GENOMIC DNA]</scope>
    <source>
        <strain evidence="1">436933</strain>
    </source>
</reference>
<comment type="caution">
    <text evidence="1">The sequence shown here is derived from an EMBL/GenBank/DDBJ whole genome shotgun (WGS) entry which is preliminary data.</text>
</comment>
<gene>
    <name evidence="1" type="ORF">DRY71_25590</name>
</gene>
<name>A0A5U9KXW8_SALNE</name>
<accession>A0A5U9KXW8</accession>
<organism evidence="1">
    <name type="scientific">Salmonella newport</name>
    <dbReference type="NCBI Taxonomy" id="108619"/>
    <lineage>
        <taxon>Bacteria</taxon>
        <taxon>Pseudomonadati</taxon>
        <taxon>Pseudomonadota</taxon>
        <taxon>Gammaproteobacteria</taxon>
        <taxon>Enterobacterales</taxon>
        <taxon>Enterobacteriaceae</taxon>
        <taxon>Salmonella</taxon>
    </lineage>
</organism>
<protein>
    <submittedName>
        <fullName evidence="1">Uncharacterized protein</fullName>
    </submittedName>
</protein>
<evidence type="ECO:0000313" key="1">
    <source>
        <dbReference type="EMBL" id="EBS2696052.1"/>
    </source>
</evidence>
<dbReference type="EMBL" id="AAGUYM010000050">
    <property type="protein sequence ID" value="EBS2696052.1"/>
    <property type="molecule type" value="Genomic_DNA"/>
</dbReference>
<sequence>MEKKCFDSDLKNLTKEQLIDEITELRNAIRKHKSCTGHDLCWFQPELWSLLPEQSNEDIEVPDWPQFMRGCIKYRESLDTQNPDAPRVNKEFTED</sequence>
<dbReference type="Proteomes" id="UP000839726">
    <property type="component" value="Unassembled WGS sequence"/>
</dbReference>
<proteinExistence type="predicted"/>
<dbReference type="AlphaFoldDB" id="A0A5U9KXW8"/>